<evidence type="ECO:0000259" key="6">
    <source>
        <dbReference type="PROSITE" id="PS50863"/>
    </source>
</evidence>
<reference evidence="7" key="2">
    <citation type="submission" date="2020-06" db="EMBL/GenBank/DDBJ databases">
        <title>Helianthus annuus Genome sequencing and assembly Release 2.</title>
        <authorList>
            <person name="Gouzy J."/>
            <person name="Langlade N."/>
            <person name="Munos S."/>
        </authorList>
    </citation>
    <scope>NUCLEOTIDE SEQUENCE</scope>
    <source>
        <tissue evidence="7">Leaves</tissue>
    </source>
</reference>
<dbReference type="InterPro" id="IPR015300">
    <property type="entry name" value="DNA-bd_pseudobarrel_sf"/>
</dbReference>
<dbReference type="PROSITE" id="PS50863">
    <property type="entry name" value="B3"/>
    <property type="match status" value="1"/>
</dbReference>
<dbReference type="AlphaFoldDB" id="A0A9K3IHC3"/>
<dbReference type="InterPro" id="IPR003340">
    <property type="entry name" value="B3_DNA-bd"/>
</dbReference>
<dbReference type="Pfam" id="PF09597">
    <property type="entry name" value="SAM_Ribosomal_mS41"/>
    <property type="match status" value="1"/>
</dbReference>
<protein>
    <submittedName>
        <fullName evidence="7">Transcription factor B3-Domain family</fullName>
    </submittedName>
</protein>
<dbReference type="InterPro" id="IPR019083">
    <property type="entry name" value="SAM_Ribosomal_mS41"/>
</dbReference>
<dbReference type="GO" id="GO:0003677">
    <property type="term" value="F:DNA binding"/>
    <property type="evidence" value="ECO:0007669"/>
    <property type="project" value="UniProtKB-KW"/>
</dbReference>
<evidence type="ECO:0000313" key="7">
    <source>
        <dbReference type="EMBL" id="KAF5796974.1"/>
    </source>
</evidence>
<dbReference type="Gramene" id="mRNA:HanXRQr2_Chr08g0358131">
    <property type="protein sequence ID" value="mRNA:HanXRQr2_Chr08g0358131"/>
    <property type="gene ID" value="HanXRQr2_Chr08g0358131"/>
</dbReference>
<evidence type="ECO:0000256" key="3">
    <source>
        <dbReference type="ARBA" id="ARBA00023125"/>
    </source>
</evidence>
<dbReference type="PANTHER" id="PTHR34955:SF2">
    <property type="entry name" value="IGR MOTIF PROTEIN"/>
    <property type="match status" value="1"/>
</dbReference>
<evidence type="ECO:0000256" key="4">
    <source>
        <dbReference type="ARBA" id="ARBA00023163"/>
    </source>
</evidence>
<keyword evidence="2" id="KW-0805">Transcription regulation</keyword>
<reference evidence="7" key="1">
    <citation type="journal article" date="2017" name="Nature">
        <title>The sunflower genome provides insights into oil metabolism, flowering and Asterid evolution.</title>
        <authorList>
            <person name="Badouin H."/>
            <person name="Gouzy J."/>
            <person name="Grassa C.J."/>
            <person name="Murat F."/>
            <person name="Staton S.E."/>
            <person name="Cottret L."/>
            <person name="Lelandais-Briere C."/>
            <person name="Owens G.L."/>
            <person name="Carrere S."/>
            <person name="Mayjonade B."/>
            <person name="Legrand L."/>
            <person name="Gill N."/>
            <person name="Kane N.C."/>
            <person name="Bowers J.E."/>
            <person name="Hubner S."/>
            <person name="Bellec A."/>
            <person name="Berard A."/>
            <person name="Berges H."/>
            <person name="Blanchet N."/>
            <person name="Boniface M.C."/>
            <person name="Brunel D."/>
            <person name="Catrice O."/>
            <person name="Chaidir N."/>
            <person name="Claudel C."/>
            <person name="Donnadieu C."/>
            <person name="Faraut T."/>
            <person name="Fievet G."/>
            <person name="Helmstetter N."/>
            <person name="King M."/>
            <person name="Knapp S.J."/>
            <person name="Lai Z."/>
            <person name="Le Paslier M.C."/>
            <person name="Lippi Y."/>
            <person name="Lorenzon L."/>
            <person name="Mandel J.R."/>
            <person name="Marage G."/>
            <person name="Marchand G."/>
            <person name="Marquand E."/>
            <person name="Bret-Mestries E."/>
            <person name="Morien E."/>
            <person name="Nambeesan S."/>
            <person name="Nguyen T."/>
            <person name="Pegot-Espagnet P."/>
            <person name="Pouilly N."/>
            <person name="Raftis F."/>
            <person name="Sallet E."/>
            <person name="Schiex T."/>
            <person name="Thomas J."/>
            <person name="Vandecasteele C."/>
            <person name="Vares D."/>
            <person name="Vear F."/>
            <person name="Vautrin S."/>
            <person name="Crespi M."/>
            <person name="Mangin B."/>
            <person name="Burke J.M."/>
            <person name="Salse J."/>
            <person name="Munos S."/>
            <person name="Vincourt P."/>
            <person name="Rieseberg L.H."/>
            <person name="Langlade N.B."/>
        </authorList>
    </citation>
    <scope>NUCLEOTIDE SEQUENCE</scope>
    <source>
        <tissue evidence="7">Leaves</tissue>
    </source>
</reference>
<proteinExistence type="predicted"/>
<comment type="caution">
    <text evidence="7">The sequence shown here is derived from an EMBL/GenBank/DDBJ whole genome shotgun (WGS) entry which is preliminary data.</text>
</comment>
<dbReference type="EMBL" id="MNCJ02000323">
    <property type="protein sequence ID" value="KAF5796974.1"/>
    <property type="molecule type" value="Genomic_DNA"/>
</dbReference>
<organism evidence="7 8">
    <name type="scientific">Helianthus annuus</name>
    <name type="common">Common sunflower</name>
    <dbReference type="NCBI Taxonomy" id="4232"/>
    <lineage>
        <taxon>Eukaryota</taxon>
        <taxon>Viridiplantae</taxon>
        <taxon>Streptophyta</taxon>
        <taxon>Embryophyta</taxon>
        <taxon>Tracheophyta</taxon>
        <taxon>Spermatophyta</taxon>
        <taxon>Magnoliopsida</taxon>
        <taxon>eudicotyledons</taxon>
        <taxon>Gunneridae</taxon>
        <taxon>Pentapetalae</taxon>
        <taxon>asterids</taxon>
        <taxon>campanulids</taxon>
        <taxon>Asterales</taxon>
        <taxon>Asteraceae</taxon>
        <taxon>Asteroideae</taxon>
        <taxon>Heliantheae alliance</taxon>
        <taxon>Heliantheae</taxon>
        <taxon>Helianthus</taxon>
    </lineage>
</organism>
<evidence type="ECO:0000256" key="2">
    <source>
        <dbReference type="ARBA" id="ARBA00023015"/>
    </source>
</evidence>
<gene>
    <name evidence="7" type="ORF">HanXRQr2_Chr08g0358131</name>
</gene>
<keyword evidence="8" id="KW-1185">Reference proteome</keyword>
<keyword evidence="5" id="KW-0539">Nucleus</keyword>
<dbReference type="CDD" id="cd10017">
    <property type="entry name" value="B3_DNA"/>
    <property type="match status" value="1"/>
</dbReference>
<evidence type="ECO:0000313" key="8">
    <source>
        <dbReference type="Proteomes" id="UP000215914"/>
    </source>
</evidence>
<dbReference type="Proteomes" id="UP000215914">
    <property type="component" value="Unassembled WGS sequence"/>
</dbReference>
<name>A0A9K3IHC3_HELAN</name>
<keyword evidence="4" id="KW-0804">Transcription</keyword>
<sequence>MTKAGEVQSSLGTEHPSCIKMVKGLTDTTYWMGFPLWFGKLFLPKVDSKMVIEDEYGEIHHVKYNAKKSGMSAGWNKFAAGYSLLDGNVLVFHLVEPYIFKVYIVRENDPKREDETIARLNLEVHTEQTTTGLPEFLNGIGNGVETYAEKFDAEFGDMKNLLVARSMKLKKLNVGADPKVCKHVSEYVICYQFRDLKCRFDVCIGLVCFRFRYTTVLG</sequence>
<accession>A0A9K3IHC3</accession>
<dbReference type="SUPFAM" id="SSF101936">
    <property type="entry name" value="DNA-binding pseudobarrel domain"/>
    <property type="match status" value="1"/>
</dbReference>
<keyword evidence="3" id="KW-0238">DNA-binding</keyword>
<dbReference type="PANTHER" id="PTHR34955">
    <property type="entry name" value="IGR MOTIF PROTEIN"/>
    <property type="match status" value="1"/>
</dbReference>
<dbReference type="SMART" id="SM01019">
    <property type="entry name" value="B3"/>
    <property type="match status" value="1"/>
</dbReference>
<evidence type="ECO:0000256" key="5">
    <source>
        <dbReference type="ARBA" id="ARBA00023242"/>
    </source>
</evidence>
<comment type="subcellular location">
    <subcellularLocation>
        <location evidence="1">Nucleus</location>
    </subcellularLocation>
</comment>
<evidence type="ECO:0000256" key="1">
    <source>
        <dbReference type="ARBA" id="ARBA00004123"/>
    </source>
</evidence>
<dbReference type="GO" id="GO:0005634">
    <property type="term" value="C:nucleus"/>
    <property type="evidence" value="ECO:0007669"/>
    <property type="project" value="UniProtKB-SubCell"/>
</dbReference>
<feature type="domain" description="TF-B3" evidence="6">
    <location>
        <begin position="49"/>
        <end position="108"/>
    </location>
</feature>
<dbReference type="Gene3D" id="2.40.330.10">
    <property type="entry name" value="DNA-binding pseudobarrel domain"/>
    <property type="match status" value="1"/>
</dbReference>